<dbReference type="AlphaFoldDB" id="A0AAW0MA69"/>
<dbReference type="EMBL" id="PKMF04000011">
    <property type="protein sequence ID" value="KAK7859611.1"/>
    <property type="molecule type" value="Genomic_DNA"/>
</dbReference>
<name>A0AAW0MA69_QUESU</name>
<protein>
    <submittedName>
        <fullName evidence="2">Uncharacterized protein</fullName>
    </submittedName>
</protein>
<organism evidence="2">
    <name type="scientific">Quercus suber</name>
    <name type="common">Cork oak</name>
    <dbReference type="NCBI Taxonomy" id="58331"/>
    <lineage>
        <taxon>Eukaryota</taxon>
        <taxon>Viridiplantae</taxon>
        <taxon>Streptophyta</taxon>
        <taxon>Embryophyta</taxon>
        <taxon>Tracheophyta</taxon>
        <taxon>Spermatophyta</taxon>
        <taxon>Magnoliopsida</taxon>
        <taxon>eudicotyledons</taxon>
        <taxon>Gunneridae</taxon>
        <taxon>Pentapetalae</taxon>
        <taxon>rosids</taxon>
        <taxon>fabids</taxon>
        <taxon>Fagales</taxon>
        <taxon>Fagaceae</taxon>
        <taxon>Quercus</taxon>
    </lineage>
</organism>
<reference evidence="2" key="2">
    <citation type="journal article" date="2018" name="Sci. Data">
        <title>The draft genome sequence of cork oak.</title>
        <authorList>
            <person name="Ramos A.M."/>
            <person name="Usie A."/>
            <person name="Barbosa P."/>
            <person name="Barros P.M."/>
            <person name="Capote T."/>
            <person name="Chaves I."/>
            <person name="Simoes F."/>
            <person name="Abreu I."/>
            <person name="Carrasquinho I."/>
            <person name="Faro C."/>
            <person name="Guimaraes J.B."/>
            <person name="Mendonca D."/>
            <person name="Nobrega F."/>
            <person name="Rodrigues L."/>
            <person name="Saibo N.J.M."/>
            <person name="Varela M.C."/>
            <person name="Egas C."/>
            <person name="Matos J."/>
            <person name="Miguel C.M."/>
            <person name="Oliveira M.M."/>
            <person name="Ricardo C.P."/>
            <person name="Goncalves S."/>
        </authorList>
    </citation>
    <scope>NUCLEOTIDE SEQUENCE [LARGE SCALE GENOMIC DNA]</scope>
    <source>
        <strain evidence="2">HL8</strain>
    </source>
</reference>
<accession>A0AAW0MA69</accession>
<reference evidence="2" key="3">
    <citation type="submission" date="2023-07" db="EMBL/GenBank/DDBJ databases">
        <title>An improved reference 1 genome and first organelle genomes of Quercus suber.</title>
        <authorList>
            <consortium name="Genosuber Consortium"/>
            <person name="Usie A."/>
            <person name="Serra O."/>
            <person name="Barros P."/>
        </authorList>
    </citation>
    <scope>NUCLEOTIDE SEQUENCE</scope>
    <source>
        <strain evidence="2">HL8</strain>
        <tissue evidence="2">Leaves</tissue>
    </source>
</reference>
<gene>
    <name evidence="2" type="ORF">CFP56_004860</name>
</gene>
<evidence type="ECO:0000313" key="2">
    <source>
        <dbReference type="EMBL" id="KAK7859611.1"/>
    </source>
</evidence>
<sequence>MARRIVSSTASTRLPEYAAINNSKMVWRSSKQEQPSSEHKRNVPKDLPSSPTRVEPKVMQSGHLVVEILNFSNNDKVKRVATDHPREFLMIISGLELSICIMI</sequence>
<evidence type="ECO:0000256" key="1">
    <source>
        <dbReference type="SAM" id="MobiDB-lite"/>
    </source>
</evidence>
<feature type="region of interest" description="Disordered" evidence="1">
    <location>
        <begin position="25"/>
        <end position="56"/>
    </location>
</feature>
<reference evidence="2" key="1">
    <citation type="submission" date="2017-12" db="EMBL/GenBank/DDBJ databases">
        <authorList>
            <person name="Barbosa P."/>
            <person name="Usie A."/>
            <person name="Ramos A.M."/>
        </authorList>
    </citation>
    <scope>NUCLEOTIDE SEQUENCE</scope>
    <source>
        <strain evidence="2">HL8</strain>
        <tissue evidence="2">Leaves</tissue>
    </source>
</reference>
<proteinExistence type="predicted"/>
<comment type="caution">
    <text evidence="2">The sequence shown here is derived from an EMBL/GenBank/DDBJ whole genome shotgun (WGS) entry which is preliminary data.</text>
</comment>